<dbReference type="SUPFAM" id="SSF63825">
    <property type="entry name" value="YWTD domain"/>
    <property type="match status" value="1"/>
</dbReference>
<evidence type="ECO:0000313" key="2">
    <source>
        <dbReference type="Proteomes" id="UP000054359"/>
    </source>
</evidence>
<keyword evidence="2" id="KW-1185">Reference proteome</keyword>
<reference evidence="1 2" key="1">
    <citation type="submission" date="2013-11" db="EMBL/GenBank/DDBJ databases">
        <title>Genome sequencing of Stegodyphus mimosarum.</title>
        <authorList>
            <person name="Bechsgaard J."/>
        </authorList>
    </citation>
    <scope>NUCLEOTIDE SEQUENCE [LARGE SCALE GENOMIC DNA]</scope>
</reference>
<dbReference type="EMBL" id="KK122150">
    <property type="protein sequence ID" value="KFM82026.1"/>
    <property type="molecule type" value="Genomic_DNA"/>
</dbReference>
<evidence type="ECO:0000313" key="1">
    <source>
        <dbReference type="EMBL" id="KFM82026.1"/>
    </source>
</evidence>
<dbReference type="Gene3D" id="2.120.10.30">
    <property type="entry name" value="TolB, C-terminal domain"/>
    <property type="match status" value="1"/>
</dbReference>
<proteinExistence type="predicted"/>
<accession>A0A087UXD7</accession>
<dbReference type="STRING" id="407821.A0A087UXD7"/>
<protein>
    <submittedName>
        <fullName evidence="1">Uncharacterized protein</fullName>
    </submittedName>
</protein>
<organism evidence="1 2">
    <name type="scientific">Stegodyphus mimosarum</name>
    <name type="common">African social velvet spider</name>
    <dbReference type="NCBI Taxonomy" id="407821"/>
    <lineage>
        <taxon>Eukaryota</taxon>
        <taxon>Metazoa</taxon>
        <taxon>Ecdysozoa</taxon>
        <taxon>Arthropoda</taxon>
        <taxon>Chelicerata</taxon>
        <taxon>Arachnida</taxon>
        <taxon>Araneae</taxon>
        <taxon>Araneomorphae</taxon>
        <taxon>Entelegynae</taxon>
        <taxon>Eresoidea</taxon>
        <taxon>Eresidae</taxon>
        <taxon>Stegodyphus</taxon>
    </lineage>
</organism>
<sequence>MKLSLDWLNGKLYMAEDKQITRCDIDGSNFEVVVGDMENRAKDLHVDPLNGYLYWT</sequence>
<feature type="non-terminal residue" evidence="1">
    <location>
        <position position="56"/>
    </location>
</feature>
<dbReference type="AlphaFoldDB" id="A0A087UXD7"/>
<gene>
    <name evidence="1" type="ORF">X975_09543</name>
</gene>
<dbReference type="OrthoDB" id="65481at2759"/>
<dbReference type="InterPro" id="IPR011042">
    <property type="entry name" value="6-blade_b-propeller_TolB-like"/>
</dbReference>
<name>A0A087UXD7_STEMI</name>
<dbReference type="Proteomes" id="UP000054359">
    <property type="component" value="Unassembled WGS sequence"/>
</dbReference>